<evidence type="ECO:0000256" key="6">
    <source>
        <dbReference type="ARBA" id="ARBA00022842"/>
    </source>
</evidence>
<dbReference type="SFLD" id="SFLDG01136">
    <property type="entry name" value="C1.6:_Phosphoserine_Phosphatas"/>
    <property type="match status" value="1"/>
</dbReference>
<evidence type="ECO:0000256" key="2">
    <source>
        <dbReference type="ARBA" id="ARBA00005893"/>
    </source>
</evidence>
<dbReference type="RefSeq" id="WP_344675096.1">
    <property type="nucleotide sequence ID" value="NZ_BAAAZI010000010.1"/>
</dbReference>
<dbReference type="InterPro" id="IPR010023">
    <property type="entry name" value="KdsC_fam"/>
</dbReference>
<dbReference type="PANTHER" id="PTHR21485">
    <property type="entry name" value="HAD SUPERFAMILY MEMBERS CMAS AND KDSC"/>
    <property type="match status" value="1"/>
</dbReference>
<comment type="caution">
    <text evidence="7">The sequence shown here is derived from an EMBL/GenBank/DDBJ whole genome shotgun (WGS) entry which is preliminary data.</text>
</comment>
<dbReference type="PIRSF" id="PIRSF006118">
    <property type="entry name" value="KDO8-P_Ptase"/>
    <property type="match status" value="1"/>
</dbReference>
<organism evidence="7 8">
    <name type="scientific">Sphingobacterium kyonggiense</name>
    <dbReference type="NCBI Taxonomy" id="714075"/>
    <lineage>
        <taxon>Bacteria</taxon>
        <taxon>Pseudomonadati</taxon>
        <taxon>Bacteroidota</taxon>
        <taxon>Sphingobacteriia</taxon>
        <taxon>Sphingobacteriales</taxon>
        <taxon>Sphingobacteriaceae</taxon>
        <taxon>Sphingobacterium</taxon>
    </lineage>
</organism>
<dbReference type="SFLD" id="SFLDG01138">
    <property type="entry name" value="C1.6.2:_Deoxy-d-mannose-octulo"/>
    <property type="match status" value="1"/>
</dbReference>
<comment type="cofactor">
    <cofactor evidence="1">
        <name>Mg(2+)</name>
        <dbReference type="ChEBI" id="CHEBI:18420"/>
    </cofactor>
</comment>
<protein>
    <submittedName>
        <fullName evidence="7">HAD-IIIA family hydrolase</fullName>
    </submittedName>
</protein>
<dbReference type="CDD" id="cd01630">
    <property type="entry name" value="HAD_KDO-like"/>
    <property type="match status" value="1"/>
</dbReference>
<dbReference type="Gene3D" id="3.40.50.1000">
    <property type="entry name" value="HAD superfamily/HAD-like"/>
    <property type="match status" value="1"/>
</dbReference>
<name>A0ABP7YY14_9SPHI</name>
<proteinExistence type="inferred from homology"/>
<keyword evidence="5 7" id="KW-0378">Hydrolase</keyword>
<comment type="subunit">
    <text evidence="3">Homotetramer.</text>
</comment>
<dbReference type="InterPro" id="IPR023214">
    <property type="entry name" value="HAD_sf"/>
</dbReference>
<keyword evidence="8" id="KW-1185">Reference proteome</keyword>
<sequence>MIFQKLKHIKAVILDVDGVMTDGSIHVTEEGHQLRTFYVKDGYAMQLAIKRGLPIWVISGGRSEGVRKRMLGLGITEVHLGVSDKLALLQDLMGKYNLSKEDLLYMGDDLPDFEVMQAVGFACCPSDSIEEIKEISHYMSPFAGGKGAVRDILEKVMKLQGIWSVETSIKSI</sequence>
<dbReference type="SUPFAM" id="SSF56784">
    <property type="entry name" value="HAD-like"/>
    <property type="match status" value="1"/>
</dbReference>
<evidence type="ECO:0000313" key="8">
    <source>
        <dbReference type="Proteomes" id="UP001500101"/>
    </source>
</evidence>
<evidence type="ECO:0000256" key="3">
    <source>
        <dbReference type="ARBA" id="ARBA00011881"/>
    </source>
</evidence>
<dbReference type="SFLD" id="SFLDS00003">
    <property type="entry name" value="Haloacid_Dehalogenase"/>
    <property type="match status" value="1"/>
</dbReference>
<gene>
    <name evidence="7" type="ORF">GCM10022216_25180</name>
</gene>
<dbReference type="NCBIfam" id="TIGR01670">
    <property type="entry name" value="KdsC-phosphatas"/>
    <property type="match status" value="1"/>
</dbReference>
<dbReference type="PANTHER" id="PTHR21485:SF3">
    <property type="entry name" value="N-ACYLNEURAMINATE CYTIDYLYLTRANSFERASE"/>
    <property type="match status" value="1"/>
</dbReference>
<reference evidence="8" key="1">
    <citation type="journal article" date="2019" name="Int. J. Syst. Evol. Microbiol.">
        <title>The Global Catalogue of Microorganisms (GCM) 10K type strain sequencing project: providing services to taxonomists for standard genome sequencing and annotation.</title>
        <authorList>
            <consortium name="The Broad Institute Genomics Platform"/>
            <consortium name="The Broad Institute Genome Sequencing Center for Infectious Disease"/>
            <person name="Wu L."/>
            <person name="Ma J."/>
        </authorList>
    </citation>
    <scope>NUCLEOTIDE SEQUENCE [LARGE SCALE GENOMIC DNA]</scope>
    <source>
        <strain evidence="8">JCM 16704</strain>
    </source>
</reference>
<keyword evidence="6" id="KW-0460">Magnesium</keyword>
<evidence type="ECO:0000313" key="7">
    <source>
        <dbReference type="EMBL" id="GAA4143336.1"/>
    </source>
</evidence>
<keyword evidence="4" id="KW-0479">Metal-binding</keyword>
<dbReference type="Pfam" id="PF08282">
    <property type="entry name" value="Hydrolase_3"/>
    <property type="match status" value="1"/>
</dbReference>
<comment type="similarity">
    <text evidence="2">Belongs to the KdsC family.</text>
</comment>
<accession>A0ABP7YY14</accession>
<evidence type="ECO:0000256" key="4">
    <source>
        <dbReference type="ARBA" id="ARBA00022723"/>
    </source>
</evidence>
<dbReference type="GO" id="GO:0016787">
    <property type="term" value="F:hydrolase activity"/>
    <property type="evidence" value="ECO:0007669"/>
    <property type="project" value="UniProtKB-KW"/>
</dbReference>
<evidence type="ECO:0000256" key="5">
    <source>
        <dbReference type="ARBA" id="ARBA00022801"/>
    </source>
</evidence>
<dbReference type="InterPro" id="IPR050793">
    <property type="entry name" value="CMP-NeuNAc_synthase"/>
</dbReference>
<dbReference type="EMBL" id="BAAAZI010000010">
    <property type="protein sequence ID" value="GAA4143336.1"/>
    <property type="molecule type" value="Genomic_DNA"/>
</dbReference>
<evidence type="ECO:0000256" key="1">
    <source>
        <dbReference type="ARBA" id="ARBA00001946"/>
    </source>
</evidence>
<dbReference type="Proteomes" id="UP001500101">
    <property type="component" value="Unassembled WGS sequence"/>
</dbReference>
<dbReference type="InterPro" id="IPR036412">
    <property type="entry name" value="HAD-like_sf"/>
</dbReference>